<name>A0A0R0D013_9GAMM</name>
<keyword evidence="3" id="KW-1185">Reference proteome</keyword>
<evidence type="ECO:0008006" key="4">
    <source>
        <dbReference type="Google" id="ProtNLM"/>
    </source>
</evidence>
<comment type="caution">
    <text evidence="2">The sequence shown here is derived from an EMBL/GenBank/DDBJ whole genome shotgun (WGS) entry which is preliminary data.</text>
</comment>
<feature type="chain" id="PRO_5006394913" description="Transporter" evidence="1">
    <location>
        <begin position="24"/>
        <end position="253"/>
    </location>
</feature>
<sequence length="253" mass="26685">MAAMNLPIPLFVALALAAPCAHADDAPEFDRPGIGFSTSTIGKQVWAWEQGLPDASRDRSGGVTVTQWIADTLLRYGVADTLELQLGADSWAGLRVRGAGLHVDEKGGGDGSVALKWAPALASDQLTFALKAGATLPWGRAPLGDGGHDYDLGISVAWALPGDTSFALYADRQWGDGGKGWLFSPSYSFTLADDVSAYVEAGYGTGAQYMRAAGAGVSWMLRPRLQLDASVLRGLDADTTDWQDGLGVSIYFD</sequence>
<keyword evidence="1" id="KW-0732">Signal</keyword>
<reference evidence="2 3" key="1">
    <citation type="submission" date="2015-05" db="EMBL/GenBank/DDBJ databases">
        <title>Genome sequencing and analysis of members of genus Stenotrophomonas.</title>
        <authorList>
            <person name="Patil P.P."/>
            <person name="Midha S."/>
            <person name="Patil P.B."/>
        </authorList>
    </citation>
    <scope>NUCLEOTIDE SEQUENCE [LARGE SCALE GENOMIC DNA]</scope>
    <source>
        <strain evidence="2 3">DSM 18941</strain>
    </source>
</reference>
<dbReference type="Proteomes" id="UP000051863">
    <property type="component" value="Unassembled WGS sequence"/>
</dbReference>
<accession>A0A0R0D013</accession>
<gene>
    <name evidence="2" type="ORF">ABB27_01940</name>
</gene>
<dbReference type="OrthoDB" id="6078166at2"/>
<evidence type="ECO:0000313" key="3">
    <source>
        <dbReference type="Proteomes" id="UP000051863"/>
    </source>
</evidence>
<proteinExistence type="predicted"/>
<evidence type="ECO:0000256" key="1">
    <source>
        <dbReference type="SAM" id="SignalP"/>
    </source>
</evidence>
<dbReference type="AlphaFoldDB" id="A0A0R0D013"/>
<evidence type="ECO:0000313" key="2">
    <source>
        <dbReference type="EMBL" id="KRG72178.1"/>
    </source>
</evidence>
<feature type="signal peptide" evidence="1">
    <location>
        <begin position="1"/>
        <end position="23"/>
    </location>
</feature>
<dbReference type="InterPro" id="IPR025737">
    <property type="entry name" value="FApF"/>
</dbReference>
<dbReference type="Pfam" id="PF13557">
    <property type="entry name" value="Phenol_MetA_deg"/>
    <property type="match status" value="1"/>
</dbReference>
<protein>
    <recommendedName>
        <fullName evidence="4">Transporter</fullName>
    </recommendedName>
</protein>
<organism evidence="2 3">
    <name type="scientific">Stenotrophomonas terrae</name>
    <dbReference type="NCBI Taxonomy" id="405446"/>
    <lineage>
        <taxon>Bacteria</taxon>
        <taxon>Pseudomonadati</taxon>
        <taxon>Pseudomonadota</taxon>
        <taxon>Gammaproteobacteria</taxon>
        <taxon>Lysobacterales</taxon>
        <taxon>Lysobacteraceae</taxon>
        <taxon>Stenotrophomonas</taxon>
    </lineage>
</organism>
<dbReference type="PATRIC" id="fig|405446.3.peg.3019"/>
<dbReference type="InterPro" id="IPR011250">
    <property type="entry name" value="OMP/PagP_B-barrel"/>
</dbReference>
<dbReference type="SUPFAM" id="SSF56925">
    <property type="entry name" value="OMPA-like"/>
    <property type="match status" value="1"/>
</dbReference>
<dbReference type="EMBL" id="LDJJ01000006">
    <property type="protein sequence ID" value="KRG72178.1"/>
    <property type="molecule type" value="Genomic_DNA"/>
</dbReference>